<keyword evidence="2" id="KW-0238">DNA-binding</keyword>
<name>A0A0E0BWQ9_9ORYZ</name>
<feature type="domain" description="NAC" evidence="6">
    <location>
        <begin position="103"/>
        <end position="264"/>
    </location>
</feature>
<keyword evidence="8" id="KW-1185">Reference proteome</keyword>
<dbReference type="GO" id="GO:0005634">
    <property type="term" value="C:nucleus"/>
    <property type="evidence" value="ECO:0007669"/>
    <property type="project" value="TreeGrafter"/>
</dbReference>
<keyword evidence="1" id="KW-0805">Transcription regulation</keyword>
<dbReference type="HOGENOM" id="CLU_025101_0_0_1"/>
<dbReference type="Pfam" id="PF02365">
    <property type="entry name" value="NAM"/>
    <property type="match status" value="1"/>
</dbReference>
<proteinExistence type="predicted"/>
<keyword evidence="4" id="KW-0539">Nucleus</keyword>
<evidence type="ECO:0000256" key="1">
    <source>
        <dbReference type="ARBA" id="ARBA00023015"/>
    </source>
</evidence>
<dbReference type="Gene3D" id="2.170.150.80">
    <property type="entry name" value="NAC domain"/>
    <property type="match status" value="1"/>
</dbReference>
<sequence length="407" mass="45131">MARLVTVAAAKVKGLASRFRYVCSGTLGSVQIILQYDEHVSLLSFYCRPWIIAGGKVIATKIRNATQLLSCKLGELVPEAWRECPNCKCHIDNSDVTLQWPEFPDGVKFDPSDLEVLEHLERKINLGNPGPQGLIDHFIPTLEGVEGICYTHPENLPGIKLDGTSSHFFHRISNAYGSGQRKRRKISHTGHAASDENIRWHKTGKSKQIYHNGVLKGWKKILVLYKGSKKNKIVQANWVMHQYNLGVEEGGEDGELVVSKVFYQLSSKQTGTPEMDSVTEEASDALTIRSDPITPITNPPLPRCLMNSPCDTEQNGTISHDQEGECSTSTLRPTVEPGNRAGCSAGASTAGDFDEDLLQRCEFPGDPVPTLDDTLPFLYTDETDLFSWEDFQFGSQESFSWVDGDQT</sequence>
<organism evidence="7">
    <name type="scientific">Oryza meridionalis</name>
    <dbReference type="NCBI Taxonomy" id="40149"/>
    <lineage>
        <taxon>Eukaryota</taxon>
        <taxon>Viridiplantae</taxon>
        <taxon>Streptophyta</taxon>
        <taxon>Embryophyta</taxon>
        <taxon>Tracheophyta</taxon>
        <taxon>Spermatophyta</taxon>
        <taxon>Magnoliopsida</taxon>
        <taxon>Liliopsida</taxon>
        <taxon>Poales</taxon>
        <taxon>Poaceae</taxon>
        <taxon>BOP clade</taxon>
        <taxon>Oryzoideae</taxon>
        <taxon>Oryzeae</taxon>
        <taxon>Oryzinae</taxon>
        <taxon>Oryza</taxon>
    </lineage>
</organism>
<evidence type="ECO:0000313" key="8">
    <source>
        <dbReference type="Proteomes" id="UP000008021"/>
    </source>
</evidence>
<dbReference type="SUPFAM" id="SSF101941">
    <property type="entry name" value="NAC domain"/>
    <property type="match status" value="1"/>
</dbReference>
<dbReference type="InterPro" id="IPR003441">
    <property type="entry name" value="NAC-dom"/>
</dbReference>
<evidence type="ECO:0000259" key="6">
    <source>
        <dbReference type="PROSITE" id="PS51005"/>
    </source>
</evidence>
<reference evidence="7" key="2">
    <citation type="submission" date="2018-05" db="EMBL/GenBank/DDBJ databases">
        <title>OmerRS3 (Oryza meridionalis Reference Sequence Version 3).</title>
        <authorList>
            <person name="Zhang J."/>
            <person name="Kudrna D."/>
            <person name="Lee S."/>
            <person name="Talag J."/>
            <person name="Welchert J."/>
            <person name="Wing R.A."/>
        </authorList>
    </citation>
    <scope>NUCLEOTIDE SEQUENCE [LARGE SCALE GENOMIC DNA]</scope>
    <source>
        <strain evidence="7">cv. OR44</strain>
    </source>
</reference>
<dbReference type="PROSITE" id="PS51005">
    <property type="entry name" value="NAC"/>
    <property type="match status" value="1"/>
</dbReference>
<feature type="compositionally biased region" description="Polar residues" evidence="5">
    <location>
        <begin position="317"/>
        <end position="332"/>
    </location>
</feature>
<dbReference type="FunFam" id="2.170.150.80:FF:000009">
    <property type="entry name" value="NAC domain-containing protein 8"/>
    <property type="match status" value="1"/>
</dbReference>
<protein>
    <recommendedName>
        <fullName evidence="6">NAC domain-containing protein</fullName>
    </recommendedName>
</protein>
<dbReference type="Proteomes" id="UP000008021">
    <property type="component" value="Chromosome 1"/>
</dbReference>
<keyword evidence="3" id="KW-0804">Transcription</keyword>
<evidence type="ECO:0000256" key="2">
    <source>
        <dbReference type="ARBA" id="ARBA00023125"/>
    </source>
</evidence>
<feature type="region of interest" description="Disordered" evidence="5">
    <location>
        <begin position="317"/>
        <end position="349"/>
    </location>
</feature>
<dbReference type="eggNOG" id="ENOG502R503">
    <property type="taxonomic scope" value="Eukaryota"/>
</dbReference>
<accession>A0A0E0BWQ9</accession>
<dbReference type="EnsemblPlants" id="OMERI01G02010.1">
    <property type="protein sequence ID" value="OMERI01G02010.1"/>
    <property type="gene ID" value="OMERI01G02010"/>
</dbReference>
<evidence type="ECO:0000256" key="3">
    <source>
        <dbReference type="ARBA" id="ARBA00023163"/>
    </source>
</evidence>
<dbReference type="AlphaFoldDB" id="A0A0E0BWQ9"/>
<dbReference type="STRING" id="40149.A0A0E0BWQ9"/>
<dbReference type="GO" id="GO:0000976">
    <property type="term" value="F:transcription cis-regulatory region binding"/>
    <property type="evidence" value="ECO:0007669"/>
    <property type="project" value="TreeGrafter"/>
</dbReference>
<dbReference type="GO" id="GO:0003700">
    <property type="term" value="F:DNA-binding transcription factor activity"/>
    <property type="evidence" value="ECO:0007669"/>
    <property type="project" value="InterPro"/>
</dbReference>
<evidence type="ECO:0000313" key="7">
    <source>
        <dbReference type="EnsemblPlants" id="OMERI01G02010.1"/>
    </source>
</evidence>
<reference evidence="7" key="1">
    <citation type="submission" date="2015-04" db="UniProtKB">
        <authorList>
            <consortium name="EnsemblPlants"/>
        </authorList>
    </citation>
    <scope>IDENTIFICATION</scope>
</reference>
<dbReference type="PANTHER" id="PTHR31079:SF25">
    <property type="entry name" value="NAC DOMAIN TRANSCRIPTION FACTOR SUPERFAMILY PROTEIN-RELATED"/>
    <property type="match status" value="1"/>
</dbReference>
<dbReference type="InterPro" id="IPR044799">
    <property type="entry name" value="SOG1-like"/>
</dbReference>
<dbReference type="InterPro" id="IPR036093">
    <property type="entry name" value="NAC_dom_sf"/>
</dbReference>
<dbReference type="Gramene" id="OMERI01G02010.1">
    <property type="protein sequence ID" value="OMERI01G02010.1"/>
    <property type="gene ID" value="OMERI01G02010"/>
</dbReference>
<dbReference type="PANTHER" id="PTHR31079">
    <property type="entry name" value="NAC DOMAIN-CONTAINING PROTEIN 73"/>
    <property type="match status" value="1"/>
</dbReference>
<evidence type="ECO:0000256" key="4">
    <source>
        <dbReference type="ARBA" id="ARBA00023242"/>
    </source>
</evidence>
<evidence type="ECO:0000256" key="5">
    <source>
        <dbReference type="SAM" id="MobiDB-lite"/>
    </source>
</evidence>